<evidence type="ECO:0000313" key="3">
    <source>
        <dbReference type="EMBL" id="KAI9558611.1"/>
    </source>
</evidence>
<reference evidence="3 4" key="1">
    <citation type="submission" date="2022-05" db="EMBL/GenBank/DDBJ databases">
        <title>A multi-omics perspective on studying reproductive biology in Daphnia sinensis.</title>
        <authorList>
            <person name="Jia J."/>
        </authorList>
    </citation>
    <scope>NUCLEOTIDE SEQUENCE [LARGE SCALE GENOMIC DNA]</scope>
    <source>
        <strain evidence="3 4">WSL</strain>
    </source>
</reference>
<evidence type="ECO:0000256" key="1">
    <source>
        <dbReference type="SAM" id="MobiDB-lite"/>
    </source>
</evidence>
<dbReference type="SMART" id="SM00666">
    <property type="entry name" value="PB1"/>
    <property type="match status" value="1"/>
</dbReference>
<feature type="compositionally biased region" description="Pro residues" evidence="1">
    <location>
        <begin position="405"/>
        <end position="419"/>
    </location>
</feature>
<accession>A0AAD5L9I7</accession>
<dbReference type="CDD" id="cd06401">
    <property type="entry name" value="PB1_TFG"/>
    <property type="match status" value="1"/>
</dbReference>
<dbReference type="Pfam" id="PF00564">
    <property type="entry name" value="PB1"/>
    <property type="match status" value="1"/>
</dbReference>
<dbReference type="InterPro" id="IPR033512">
    <property type="entry name" value="TFG"/>
</dbReference>
<dbReference type="PANTHER" id="PTHR15335:SF7">
    <property type="entry name" value="PROTEIN TFG"/>
    <property type="match status" value="1"/>
</dbReference>
<keyword evidence="4" id="KW-1185">Reference proteome</keyword>
<dbReference type="AlphaFoldDB" id="A0AAD5L9I7"/>
<organism evidence="3 4">
    <name type="scientific">Daphnia sinensis</name>
    <dbReference type="NCBI Taxonomy" id="1820382"/>
    <lineage>
        <taxon>Eukaryota</taxon>
        <taxon>Metazoa</taxon>
        <taxon>Ecdysozoa</taxon>
        <taxon>Arthropoda</taxon>
        <taxon>Crustacea</taxon>
        <taxon>Branchiopoda</taxon>
        <taxon>Diplostraca</taxon>
        <taxon>Cladocera</taxon>
        <taxon>Anomopoda</taxon>
        <taxon>Daphniidae</taxon>
        <taxon>Daphnia</taxon>
        <taxon>Daphnia similis group</taxon>
    </lineage>
</organism>
<evidence type="ECO:0000259" key="2">
    <source>
        <dbReference type="PROSITE" id="PS51745"/>
    </source>
</evidence>
<feature type="compositionally biased region" description="Low complexity" evidence="1">
    <location>
        <begin position="313"/>
        <end position="346"/>
    </location>
</feature>
<dbReference type="InterPro" id="IPR053793">
    <property type="entry name" value="PB1-like"/>
</dbReference>
<protein>
    <recommendedName>
        <fullName evidence="2">PB1 domain-containing protein</fullName>
    </recommendedName>
</protein>
<feature type="compositionally biased region" description="Low complexity" evidence="1">
    <location>
        <begin position="277"/>
        <end position="291"/>
    </location>
</feature>
<gene>
    <name evidence="3" type="ORF">GHT06_015399</name>
</gene>
<feature type="region of interest" description="Disordered" evidence="1">
    <location>
        <begin position="225"/>
        <end position="419"/>
    </location>
</feature>
<feature type="domain" description="PB1" evidence="2">
    <location>
        <begin position="19"/>
        <end position="100"/>
    </location>
</feature>
<dbReference type="InterPro" id="IPR000270">
    <property type="entry name" value="PB1_dom"/>
</dbReference>
<name>A0AAD5L9I7_9CRUS</name>
<dbReference type="InterPro" id="IPR034857">
    <property type="entry name" value="PB1_TFG"/>
</dbReference>
<sequence>MSEMNSEESTNPQWNLGGKLVIKAQLKDDIRRIPIHNEDITYDELVLMMQRVFRGKLSTSDEVLLKYKDEDGDLVTIFDSSDLTSAIQCSRTLKLTVFLNSQTGDSPLDEKPNKGITNIVAIRKELSGIRDRVIHLLDQLDIAPQESVSRDSPVTNHVEAEKQIVQTVKATTGHAKEFDPYLQKNDLGKETDKVSEAFGVEPTSQAEGTIATSRQQTPALQPITGAAQPITPQPPNTAGMQQMGQQQLPQQQQGMPPHPMQPTQPSMGSPYHSSAYQQQAQPLGQQRFQPQTSTAYSLSAQQPTTYPQAGYSPQPIQQQAYAQPTPYNPQGSTQQQQQNQPHLPGQPGAPPVQYGGGASQPTQTYNPAVPSQGQQLPQGQGGFNYPGYPPTATTPTNPYSRGGQPAPPYASRPQPPQYH</sequence>
<dbReference type="GO" id="GO:0042802">
    <property type="term" value="F:identical protein binding"/>
    <property type="evidence" value="ECO:0007669"/>
    <property type="project" value="InterPro"/>
</dbReference>
<dbReference type="PANTHER" id="PTHR15335">
    <property type="entry name" value="PROTEIN TFG"/>
    <property type="match status" value="1"/>
</dbReference>
<feature type="compositionally biased region" description="Low complexity" evidence="1">
    <location>
        <begin position="390"/>
        <end position="399"/>
    </location>
</feature>
<feature type="compositionally biased region" description="Polar residues" evidence="1">
    <location>
        <begin position="292"/>
        <end position="307"/>
    </location>
</feature>
<proteinExistence type="predicted"/>
<feature type="compositionally biased region" description="Low complexity" evidence="1">
    <location>
        <begin position="239"/>
        <end position="255"/>
    </location>
</feature>
<dbReference type="Gene3D" id="3.10.20.90">
    <property type="entry name" value="Phosphatidylinositol 3-kinase Catalytic Subunit, Chain A, domain 1"/>
    <property type="match status" value="1"/>
</dbReference>
<dbReference type="Proteomes" id="UP000820818">
    <property type="component" value="Linkage Group LG5"/>
</dbReference>
<comment type="caution">
    <text evidence="3">The sequence shown here is derived from an EMBL/GenBank/DDBJ whole genome shotgun (WGS) entry which is preliminary data.</text>
</comment>
<dbReference type="PROSITE" id="PS51745">
    <property type="entry name" value="PB1"/>
    <property type="match status" value="1"/>
</dbReference>
<dbReference type="EMBL" id="WJBH02000005">
    <property type="protein sequence ID" value="KAI9558611.1"/>
    <property type="molecule type" value="Genomic_DNA"/>
</dbReference>
<evidence type="ECO:0000313" key="4">
    <source>
        <dbReference type="Proteomes" id="UP000820818"/>
    </source>
</evidence>
<feature type="compositionally biased region" description="Polar residues" evidence="1">
    <location>
        <begin position="359"/>
        <end position="371"/>
    </location>
</feature>
<dbReference type="SUPFAM" id="SSF54277">
    <property type="entry name" value="CAD &amp; PB1 domains"/>
    <property type="match status" value="1"/>
</dbReference>
<dbReference type="GO" id="GO:0048208">
    <property type="term" value="P:COPII vesicle coating"/>
    <property type="evidence" value="ECO:0007669"/>
    <property type="project" value="InterPro"/>
</dbReference>
<dbReference type="GO" id="GO:0070971">
    <property type="term" value="C:endoplasmic reticulum exit site"/>
    <property type="evidence" value="ECO:0007669"/>
    <property type="project" value="TreeGrafter"/>
</dbReference>